<evidence type="ECO:0000313" key="3">
    <source>
        <dbReference type="EMBL" id="GEP41382.1"/>
    </source>
</evidence>
<proteinExistence type="predicted"/>
<evidence type="ECO:0000256" key="2">
    <source>
        <dbReference type="SAM" id="SignalP"/>
    </source>
</evidence>
<evidence type="ECO:0008006" key="5">
    <source>
        <dbReference type="Google" id="ProtNLM"/>
    </source>
</evidence>
<dbReference type="EMBL" id="BKAG01000003">
    <property type="protein sequence ID" value="GEP41382.1"/>
    <property type="molecule type" value="Genomic_DNA"/>
</dbReference>
<keyword evidence="2" id="KW-0732">Signal</keyword>
<sequence length="210" mass="23080">MHPLRLASALLVAALLATSTHAADDLKKVAAAIDGYRFEFPCKDPMPENPKPGADGISARMTDNPETNDKFTDVKTFGGEAGKRYKVTLRVRGVVEPMMYKDGIKEGERFYIGGVPNNKTYNIYQLSVSSPVAHFFFNRDDKVGHRIFTIDYTASIIVEGGATLTFHGDGQNGHMITNFEKLVVPDVAPAPKPFNGQFIQLDVTDVTEVK</sequence>
<reference evidence="3 4" key="1">
    <citation type="submission" date="2019-07" db="EMBL/GenBank/DDBJ databases">
        <title>Whole genome shotgun sequence of Brevifollis gellanilyticus NBRC 108608.</title>
        <authorList>
            <person name="Hosoyama A."/>
            <person name="Uohara A."/>
            <person name="Ohji S."/>
            <person name="Ichikawa N."/>
        </authorList>
    </citation>
    <scope>NUCLEOTIDE SEQUENCE [LARGE SCALE GENOMIC DNA]</scope>
    <source>
        <strain evidence="3 4">NBRC 108608</strain>
    </source>
</reference>
<protein>
    <recommendedName>
        <fullName evidence="5">Malectin domain-containing protein</fullName>
    </recommendedName>
</protein>
<accession>A0A512M3S1</accession>
<feature type="signal peptide" evidence="2">
    <location>
        <begin position="1"/>
        <end position="22"/>
    </location>
</feature>
<dbReference type="Proteomes" id="UP000321577">
    <property type="component" value="Unassembled WGS sequence"/>
</dbReference>
<evidence type="ECO:0000256" key="1">
    <source>
        <dbReference type="SAM" id="MobiDB-lite"/>
    </source>
</evidence>
<feature type="region of interest" description="Disordered" evidence="1">
    <location>
        <begin position="44"/>
        <end position="73"/>
    </location>
</feature>
<keyword evidence="4" id="KW-1185">Reference proteome</keyword>
<evidence type="ECO:0000313" key="4">
    <source>
        <dbReference type="Proteomes" id="UP000321577"/>
    </source>
</evidence>
<name>A0A512M3S1_9BACT</name>
<feature type="chain" id="PRO_5021827735" description="Malectin domain-containing protein" evidence="2">
    <location>
        <begin position="23"/>
        <end position="210"/>
    </location>
</feature>
<dbReference type="OrthoDB" id="189063at2"/>
<comment type="caution">
    <text evidence="3">The sequence shown here is derived from an EMBL/GenBank/DDBJ whole genome shotgun (WGS) entry which is preliminary data.</text>
</comment>
<organism evidence="3 4">
    <name type="scientific">Brevifollis gellanilyticus</name>
    <dbReference type="NCBI Taxonomy" id="748831"/>
    <lineage>
        <taxon>Bacteria</taxon>
        <taxon>Pseudomonadati</taxon>
        <taxon>Verrucomicrobiota</taxon>
        <taxon>Verrucomicrobiia</taxon>
        <taxon>Verrucomicrobiales</taxon>
        <taxon>Verrucomicrobiaceae</taxon>
    </lineage>
</organism>
<dbReference type="RefSeq" id="WP_146848843.1">
    <property type="nucleotide sequence ID" value="NZ_BKAG01000003.1"/>
</dbReference>
<gene>
    <name evidence="3" type="ORF">BGE01nite_06730</name>
</gene>
<dbReference type="AlphaFoldDB" id="A0A512M3S1"/>